<evidence type="ECO:0000313" key="3">
    <source>
        <dbReference type="Proteomes" id="UP000053669"/>
    </source>
</evidence>
<dbReference type="EMBL" id="LMWU01000006">
    <property type="protein sequence ID" value="KUN73559.1"/>
    <property type="molecule type" value="Genomic_DNA"/>
</dbReference>
<organism evidence="2 3">
    <name type="scientific">Streptomyces canus</name>
    <dbReference type="NCBI Taxonomy" id="58343"/>
    <lineage>
        <taxon>Bacteria</taxon>
        <taxon>Bacillati</taxon>
        <taxon>Actinomycetota</taxon>
        <taxon>Actinomycetes</taxon>
        <taxon>Kitasatosporales</taxon>
        <taxon>Streptomycetaceae</taxon>
        <taxon>Streptomyces</taxon>
        <taxon>Streptomyces aurantiacus group</taxon>
    </lineage>
</organism>
<dbReference type="Proteomes" id="UP000053669">
    <property type="component" value="Unassembled WGS sequence"/>
</dbReference>
<evidence type="ECO:0000256" key="1">
    <source>
        <dbReference type="SAM" id="MobiDB-lite"/>
    </source>
</evidence>
<protein>
    <submittedName>
        <fullName evidence="2">Uncharacterized protein</fullName>
    </submittedName>
</protein>
<sequence>MRWGLQRDLRQIRQDFRQATPRSTGARAAARARLTVFSAGVSSRRGLRLMCVVSQGPPPGRRDRPGWGRPGDEHHARQFATEFLSGAEVGATIRRYLEVKRAADPLRHIPGNKLPREQWQAMWDADDELGDLYRRLDRACALIYLQDGYRPQHLYHLAEAYRAGRILPDPRQPAPMPGDLLVEHHNSLGASLKPLSRIRAGERIEATVTFAAVRRFAGHVRLLLESDDGETAHARVSASRFTAAEQSLGRQHTVGDQVLVRGYVEKEPALRPGARSVDVCSIRAAA</sequence>
<evidence type="ECO:0000313" key="2">
    <source>
        <dbReference type="EMBL" id="KUN73559.1"/>
    </source>
</evidence>
<reference evidence="2 3" key="1">
    <citation type="submission" date="2015-10" db="EMBL/GenBank/DDBJ databases">
        <title>Draft genome sequence of Streptomyces canus DSM 40017, type strain for the species Streptomyces canus.</title>
        <authorList>
            <person name="Ruckert C."/>
            <person name="Winkler A."/>
            <person name="Kalinowski J."/>
            <person name="Kampfer P."/>
            <person name="Glaeser S."/>
        </authorList>
    </citation>
    <scope>NUCLEOTIDE SEQUENCE [LARGE SCALE GENOMIC DNA]</scope>
    <source>
        <strain evidence="2 3">DSM 40017</strain>
    </source>
</reference>
<gene>
    <name evidence="2" type="ORF">AQJ46_07415</name>
</gene>
<name>A0A117R6C4_9ACTN</name>
<comment type="caution">
    <text evidence="2">The sequence shown here is derived from an EMBL/GenBank/DDBJ whole genome shotgun (WGS) entry which is preliminary data.</text>
</comment>
<feature type="region of interest" description="Disordered" evidence="1">
    <location>
        <begin position="54"/>
        <end position="73"/>
    </location>
</feature>
<dbReference type="AlphaFoldDB" id="A0A117R6C4"/>
<proteinExistence type="predicted"/>
<feature type="compositionally biased region" description="Basic and acidic residues" evidence="1">
    <location>
        <begin position="60"/>
        <end position="73"/>
    </location>
</feature>
<accession>A0A117R6C4</accession>